<proteinExistence type="predicted"/>
<protein>
    <recommendedName>
        <fullName evidence="2">COI1 F-box domain-containing protein</fullName>
    </recommendedName>
</protein>
<evidence type="ECO:0000313" key="3">
    <source>
        <dbReference type="EMBL" id="KAL3700301.1"/>
    </source>
</evidence>
<dbReference type="AlphaFoldDB" id="A0ABD3IDF4"/>
<dbReference type="EMBL" id="JBJQOH010000001">
    <property type="protein sequence ID" value="KAL3700301.1"/>
    <property type="molecule type" value="Genomic_DNA"/>
</dbReference>
<dbReference type="PANTHER" id="PTHR13318">
    <property type="entry name" value="PARTNER OF PAIRED, ISOFORM B-RELATED"/>
    <property type="match status" value="1"/>
</dbReference>
<sequence>MSTTQEQSLHWMSRTTRGEDGPPLGSKVAMIRIGRVRATEIGDLPHAVLTTIFTLVSSPRVRNNMALACRDWYYLERQTRCALKLRGNVCNLISLPCPFRNVTQLDLSCCSPWGYSVFQSTSTGGEMVGQLLRDAFPNVKDISIYVRDAVDIQMVAWLWPEVESLRLVRWHQRAMEPRSGVEIGSEVESILKCQKLNKLDLSKFYCWTEDIPPAFEAGIATASNLVYLDLLKLSSEGFKTTDISIITSACQNLEQLFLLCEFDPRLFDAVGDSALATLAVNCPRLRVLHLVDRNEWGLLRSDLNDDYAEEDSIVTRQGLITMFKSLPSLQELALNLGQNIRESGPALDQLFTHCTKLTSLQLSHFHGLWCGPLLDGIAGGMRLIELTVKNSVDFSDSSLSAVGRGCRSLRKQLPALETLRALEPVRNKIKRLHLDCVWDEELVASQARLSTAPGHSSVPSKFGDDERLRYEMERRGFTSDFWGFGRKSNSSSSSSSSSNYNKSKKLGGLDDGISIGATPERTGCGASTSRNWQDVGASSGRGRSRSWQQPGEEAPDEKMWDKLQYLSLWVDVGVVITPLPSMGLGRCPALTEMTIKVEGDCKSFKKPGISEQWGLASLSRYPCFKKLNLDLSEVVSFSMSAPEGKVDLQVWERYFLGGLDHLELCNIDYRPPSDKDLNHRGLSLPAAGVLSQCVGLRKLIVHGTAHEHFLSMLQGCQSLRDFQLRSDYYPAPEYETSTELRIEATRRFEAALADKGWPD</sequence>
<dbReference type="Proteomes" id="UP001633002">
    <property type="component" value="Unassembled WGS sequence"/>
</dbReference>
<dbReference type="Pfam" id="PF18511">
    <property type="entry name" value="F-box_5"/>
    <property type="match status" value="1"/>
</dbReference>
<keyword evidence="4" id="KW-1185">Reference proteome</keyword>
<feature type="region of interest" description="Disordered" evidence="1">
    <location>
        <begin position="511"/>
        <end position="555"/>
    </location>
</feature>
<dbReference type="Gene3D" id="3.80.10.10">
    <property type="entry name" value="Ribonuclease Inhibitor"/>
    <property type="match status" value="1"/>
</dbReference>
<comment type="caution">
    <text evidence="3">The sequence shown here is derived from an EMBL/GenBank/DDBJ whole genome shotgun (WGS) entry which is preliminary data.</text>
</comment>
<feature type="compositionally biased region" description="Polar residues" evidence="1">
    <location>
        <begin position="1"/>
        <end position="15"/>
    </location>
</feature>
<name>A0ABD3IDF4_9MARC</name>
<feature type="region of interest" description="Disordered" evidence="1">
    <location>
        <begin position="1"/>
        <end position="23"/>
    </location>
</feature>
<evidence type="ECO:0000256" key="1">
    <source>
        <dbReference type="SAM" id="MobiDB-lite"/>
    </source>
</evidence>
<dbReference type="InterPro" id="IPR032675">
    <property type="entry name" value="LRR_dom_sf"/>
</dbReference>
<reference evidence="3 4" key="1">
    <citation type="submission" date="2024-09" db="EMBL/GenBank/DDBJ databases">
        <title>Chromosome-scale assembly of Riccia sorocarpa.</title>
        <authorList>
            <person name="Paukszto L."/>
        </authorList>
    </citation>
    <scope>NUCLEOTIDE SEQUENCE [LARGE SCALE GENOMIC DNA]</scope>
    <source>
        <strain evidence="3">LP-2024</strain>
        <tissue evidence="3">Aerial parts of the thallus</tissue>
    </source>
</reference>
<dbReference type="SUPFAM" id="SSF52047">
    <property type="entry name" value="RNI-like"/>
    <property type="match status" value="1"/>
</dbReference>
<dbReference type="FunFam" id="1.20.1280.50:FF:000023">
    <property type="entry name" value="F-box/LRR-repeat protein 4"/>
    <property type="match status" value="1"/>
</dbReference>
<evidence type="ECO:0000259" key="2">
    <source>
        <dbReference type="Pfam" id="PF18511"/>
    </source>
</evidence>
<feature type="domain" description="COI1 F-box" evidence="2">
    <location>
        <begin position="44"/>
        <end position="80"/>
    </location>
</feature>
<evidence type="ECO:0000313" key="4">
    <source>
        <dbReference type="Proteomes" id="UP001633002"/>
    </source>
</evidence>
<accession>A0ABD3IDF4</accession>
<dbReference type="InterPro" id="IPR041567">
    <property type="entry name" value="COI1_F-box"/>
</dbReference>
<dbReference type="Gene3D" id="1.20.1280.50">
    <property type="match status" value="1"/>
</dbReference>
<organism evidence="3 4">
    <name type="scientific">Riccia sorocarpa</name>
    <dbReference type="NCBI Taxonomy" id="122646"/>
    <lineage>
        <taxon>Eukaryota</taxon>
        <taxon>Viridiplantae</taxon>
        <taxon>Streptophyta</taxon>
        <taxon>Embryophyta</taxon>
        <taxon>Marchantiophyta</taxon>
        <taxon>Marchantiopsida</taxon>
        <taxon>Marchantiidae</taxon>
        <taxon>Marchantiales</taxon>
        <taxon>Ricciaceae</taxon>
        <taxon>Riccia</taxon>
    </lineage>
</organism>
<dbReference type="CDD" id="cd22159">
    <property type="entry name" value="F-box_AtTIR1-like"/>
    <property type="match status" value="1"/>
</dbReference>
<gene>
    <name evidence="3" type="ORF">R1sor_018323</name>
</gene>
<dbReference type="PANTHER" id="PTHR13318:SF224">
    <property type="entry name" value="COI1 F-BOX DOMAIN-CONTAINING PROTEIN"/>
    <property type="match status" value="1"/>
</dbReference>